<protein>
    <submittedName>
        <fullName evidence="1">Uncharacterized protein</fullName>
    </submittedName>
</protein>
<gene>
    <name evidence="1" type="ORF">D623_10019095</name>
</gene>
<proteinExistence type="predicted"/>
<keyword evidence="2" id="KW-1185">Reference proteome</keyword>
<dbReference type="EMBL" id="KE163846">
    <property type="protein sequence ID" value="EPQ14106.1"/>
    <property type="molecule type" value="Genomic_DNA"/>
</dbReference>
<dbReference type="Proteomes" id="UP000052978">
    <property type="component" value="Unassembled WGS sequence"/>
</dbReference>
<organism evidence="1 2">
    <name type="scientific">Myotis brandtii</name>
    <name type="common">Brandt's bat</name>
    <dbReference type="NCBI Taxonomy" id="109478"/>
    <lineage>
        <taxon>Eukaryota</taxon>
        <taxon>Metazoa</taxon>
        <taxon>Chordata</taxon>
        <taxon>Craniata</taxon>
        <taxon>Vertebrata</taxon>
        <taxon>Euteleostomi</taxon>
        <taxon>Mammalia</taxon>
        <taxon>Eutheria</taxon>
        <taxon>Laurasiatheria</taxon>
        <taxon>Chiroptera</taxon>
        <taxon>Yangochiroptera</taxon>
        <taxon>Vespertilionidae</taxon>
        <taxon>Myotis</taxon>
    </lineage>
</organism>
<evidence type="ECO:0000313" key="2">
    <source>
        <dbReference type="Proteomes" id="UP000052978"/>
    </source>
</evidence>
<accession>S7NAP2</accession>
<dbReference type="AlphaFoldDB" id="S7NAP2"/>
<reference evidence="1 2" key="1">
    <citation type="journal article" date="2013" name="Nat. Commun.">
        <title>Genome analysis reveals insights into physiology and longevity of the Brandt's bat Myotis brandtii.</title>
        <authorList>
            <person name="Seim I."/>
            <person name="Fang X."/>
            <person name="Xiong Z."/>
            <person name="Lobanov A.V."/>
            <person name="Huang Z."/>
            <person name="Ma S."/>
            <person name="Feng Y."/>
            <person name="Turanov A.A."/>
            <person name="Zhu Y."/>
            <person name="Lenz T.L."/>
            <person name="Gerashchenko M.V."/>
            <person name="Fan D."/>
            <person name="Hee Yim S."/>
            <person name="Yao X."/>
            <person name="Jordan D."/>
            <person name="Xiong Y."/>
            <person name="Ma Y."/>
            <person name="Lyapunov A.N."/>
            <person name="Chen G."/>
            <person name="Kulakova O.I."/>
            <person name="Sun Y."/>
            <person name="Lee S.G."/>
            <person name="Bronson R.T."/>
            <person name="Moskalev A.A."/>
            <person name="Sunyaev S.R."/>
            <person name="Zhang G."/>
            <person name="Krogh A."/>
            <person name="Wang J."/>
            <person name="Gladyshev V.N."/>
        </authorList>
    </citation>
    <scope>NUCLEOTIDE SEQUENCE [LARGE SCALE GENOMIC DNA]</scope>
</reference>
<sequence>MHVQKQLFAERLSRASEELKEQDLPFKLEVINCANCRAHLLTCRDPTLCPAILRLRGTLVPKPSAQLLLLYPVSTQ</sequence>
<evidence type="ECO:0000313" key="1">
    <source>
        <dbReference type="EMBL" id="EPQ14106.1"/>
    </source>
</evidence>
<name>S7NAP2_MYOBR</name>